<dbReference type="EMBL" id="ABJB010311634">
    <property type="status" value="NOT_ANNOTATED_CDS"/>
    <property type="molecule type" value="Genomic_DNA"/>
</dbReference>
<dbReference type="EMBL" id="ABJB010786921">
    <property type="status" value="NOT_ANNOTATED_CDS"/>
    <property type="molecule type" value="Genomic_DNA"/>
</dbReference>
<dbReference type="EMBL" id="DS932253">
    <property type="protein sequence ID" value="EEC17997.1"/>
    <property type="molecule type" value="Genomic_DNA"/>
</dbReference>
<gene>
    <name evidence="15" type="ORF">IscW_ISCW014958</name>
</gene>
<comment type="subcellular location">
    <subcellularLocation>
        <location evidence="3">Secreted</location>
    </subcellularLocation>
</comment>
<evidence type="ECO:0000313" key="15">
    <source>
        <dbReference type="EMBL" id="EEC17997.1"/>
    </source>
</evidence>
<keyword evidence="9" id="KW-0106">Calcium</keyword>
<dbReference type="EMBL" id="ABJB010508253">
    <property type="status" value="NOT_ANNOTATED_CDS"/>
    <property type="molecule type" value="Genomic_DNA"/>
</dbReference>
<proteinExistence type="predicted"/>
<dbReference type="Proteomes" id="UP000001555">
    <property type="component" value="Unassembled WGS sequence"/>
</dbReference>
<dbReference type="InterPro" id="IPR036444">
    <property type="entry name" value="PLipase_A2_dom_sf"/>
</dbReference>
<feature type="non-terminal residue" evidence="15">
    <location>
        <position position="149"/>
    </location>
</feature>
<evidence type="ECO:0000256" key="12">
    <source>
        <dbReference type="ARBA" id="ARBA00023157"/>
    </source>
</evidence>
<evidence type="ECO:0000256" key="4">
    <source>
        <dbReference type="ARBA" id="ARBA00013278"/>
    </source>
</evidence>
<dbReference type="GO" id="GO:0005576">
    <property type="term" value="C:extracellular region"/>
    <property type="evidence" value="ECO:0007669"/>
    <property type="project" value="UniProtKB-SubCell"/>
</dbReference>
<dbReference type="VEuPathDB" id="VectorBase:ISCI014958"/>
<feature type="non-terminal residue" evidence="15">
    <location>
        <position position="1"/>
    </location>
</feature>
<dbReference type="VEuPathDB" id="VectorBase:ISCW014958"/>
<keyword evidence="7" id="KW-0479">Metal-binding</keyword>
<dbReference type="OrthoDB" id="6512443at2759"/>
<keyword evidence="17" id="KW-1185">Reference proteome</keyword>
<evidence type="ECO:0000256" key="2">
    <source>
        <dbReference type="ARBA" id="ARBA00001913"/>
    </source>
</evidence>
<dbReference type="EnsemblMetazoa" id="ISCW014958-RA">
    <property type="protein sequence ID" value="ISCW014958-PA"/>
    <property type="gene ID" value="ISCW014958"/>
</dbReference>
<dbReference type="PANTHER" id="PTHR12253">
    <property type="entry name" value="RH14732P"/>
    <property type="match status" value="1"/>
</dbReference>
<accession>B7QGM5</accession>
<dbReference type="SUPFAM" id="SSF48619">
    <property type="entry name" value="Phospholipase A2, PLA2"/>
    <property type="match status" value="1"/>
</dbReference>
<dbReference type="AlphaFoldDB" id="B7QGM5"/>
<name>B7QGM5_IXOSC</name>
<dbReference type="InParanoid" id="B7QGM5"/>
<dbReference type="GO" id="GO:0047498">
    <property type="term" value="F:calcium-dependent phospholipase A2 activity"/>
    <property type="evidence" value="ECO:0000318"/>
    <property type="project" value="GO_Central"/>
</dbReference>
<evidence type="ECO:0000256" key="5">
    <source>
        <dbReference type="ARBA" id="ARBA00021721"/>
    </source>
</evidence>
<keyword evidence="11" id="KW-0443">Lipid metabolism</keyword>
<evidence type="ECO:0000256" key="3">
    <source>
        <dbReference type="ARBA" id="ARBA00004613"/>
    </source>
</evidence>
<evidence type="ECO:0000256" key="9">
    <source>
        <dbReference type="ARBA" id="ARBA00022837"/>
    </source>
</evidence>
<dbReference type="GO" id="GO:0006644">
    <property type="term" value="P:phospholipid metabolic process"/>
    <property type="evidence" value="ECO:0007669"/>
    <property type="project" value="InterPro"/>
</dbReference>
<evidence type="ECO:0000256" key="1">
    <source>
        <dbReference type="ARBA" id="ARBA00001604"/>
    </source>
</evidence>
<evidence type="ECO:0000256" key="13">
    <source>
        <dbReference type="ARBA" id="ARBA00029903"/>
    </source>
</evidence>
<dbReference type="EMBL" id="ABJB010090268">
    <property type="status" value="NOT_ANNOTATED_CDS"/>
    <property type="molecule type" value="Genomic_DNA"/>
</dbReference>
<evidence type="ECO:0000256" key="10">
    <source>
        <dbReference type="ARBA" id="ARBA00022963"/>
    </source>
</evidence>
<evidence type="ECO:0000259" key="14">
    <source>
        <dbReference type="Pfam" id="PF05826"/>
    </source>
</evidence>
<keyword evidence="10" id="KW-0442">Lipid degradation</keyword>
<feature type="domain" description="Phospholipase A2-like central" evidence="14">
    <location>
        <begin position="11"/>
        <end position="104"/>
    </location>
</feature>
<reference evidence="15 17" key="1">
    <citation type="submission" date="2008-03" db="EMBL/GenBank/DDBJ databases">
        <title>Annotation of Ixodes scapularis.</title>
        <authorList>
            <consortium name="Ixodes scapularis Genome Project Consortium"/>
            <person name="Caler E."/>
            <person name="Hannick L.I."/>
            <person name="Bidwell S."/>
            <person name="Joardar V."/>
            <person name="Thiagarajan M."/>
            <person name="Amedeo P."/>
            <person name="Galinsky K.J."/>
            <person name="Schobel S."/>
            <person name="Inman J."/>
            <person name="Hostetler J."/>
            <person name="Miller J."/>
            <person name="Hammond M."/>
            <person name="Megy K."/>
            <person name="Lawson D."/>
            <person name="Kodira C."/>
            <person name="Sutton G."/>
            <person name="Meyer J."/>
            <person name="Hill C.A."/>
            <person name="Birren B."/>
            <person name="Nene V."/>
            <person name="Collins F."/>
            <person name="Alarcon-Chaidez F."/>
            <person name="Wikel S."/>
            <person name="Strausberg R."/>
        </authorList>
    </citation>
    <scope>NUCLEOTIDE SEQUENCE [LARGE SCALE GENOMIC DNA]</scope>
    <source>
        <strain evidence="17">Wikel</strain>
        <strain evidence="15">Wikel colony</strain>
    </source>
</reference>
<dbReference type="Gene3D" id="1.20.90.10">
    <property type="entry name" value="Phospholipase A2 domain"/>
    <property type="match status" value="1"/>
</dbReference>
<dbReference type="GO" id="GO:0050482">
    <property type="term" value="P:arachidonate secretion"/>
    <property type="evidence" value="ECO:0007669"/>
    <property type="project" value="InterPro"/>
</dbReference>
<dbReference type="GO" id="GO:0016042">
    <property type="term" value="P:lipid catabolic process"/>
    <property type="evidence" value="ECO:0007669"/>
    <property type="project" value="UniProtKB-KW"/>
</dbReference>
<dbReference type="FunCoup" id="B7QGM5">
    <property type="interactions" value="61"/>
</dbReference>
<reference evidence="16" key="2">
    <citation type="submission" date="2020-05" db="UniProtKB">
        <authorList>
            <consortium name="EnsemblMetazoa"/>
        </authorList>
    </citation>
    <scope>IDENTIFICATION</scope>
    <source>
        <strain evidence="16">wikel</strain>
    </source>
</reference>
<dbReference type="HOGENOM" id="CLU_118255_1_0_1"/>
<keyword evidence="8 15" id="KW-0378">Hydrolase</keyword>
<dbReference type="EC" id="3.1.1.4" evidence="4"/>
<comment type="catalytic activity">
    <reaction evidence="1">
        <text>a 1,2-diacyl-sn-glycero-3-phosphocholine + H2O = a 1-acyl-sn-glycero-3-phosphocholine + a fatty acid + H(+)</text>
        <dbReference type="Rhea" id="RHEA:15801"/>
        <dbReference type="ChEBI" id="CHEBI:15377"/>
        <dbReference type="ChEBI" id="CHEBI:15378"/>
        <dbReference type="ChEBI" id="CHEBI:28868"/>
        <dbReference type="ChEBI" id="CHEBI:57643"/>
        <dbReference type="ChEBI" id="CHEBI:58168"/>
        <dbReference type="EC" id="3.1.1.4"/>
    </reaction>
</comment>
<comment type="cofactor">
    <cofactor evidence="2">
        <name>Ca(2+)</name>
        <dbReference type="ChEBI" id="CHEBI:29108"/>
    </cofactor>
</comment>
<dbReference type="PaxDb" id="6945-B7QGM5"/>
<keyword evidence="6" id="KW-0964">Secreted</keyword>
<dbReference type="FunFam" id="1.20.90.10:FF:000002">
    <property type="entry name" value="Phospholipase A2 group III"/>
    <property type="match status" value="1"/>
</dbReference>
<evidence type="ECO:0000256" key="8">
    <source>
        <dbReference type="ARBA" id="ARBA00022801"/>
    </source>
</evidence>
<evidence type="ECO:0000313" key="17">
    <source>
        <dbReference type="Proteomes" id="UP000001555"/>
    </source>
</evidence>
<sequence length="149" mass="16573">KHRIDGVSDCAGTKWCGAGNIANNYDDLGSQRGTDMCCRTHDHSSDNIAPFQSEHGVTNFQIFTMTNCRDDCELYNCLLNVSNATSDAVGEIYFNILGSNCFAYGYPQKCVQYNVIYIPLLTNLCKEYAPDTSGTQEWRTYSPVSYSGD</sequence>
<organism>
    <name type="scientific">Ixodes scapularis</name>
    <name type="common">Black-legged tick</name>
    <name type="synonym">Deer tick</name>
    <dbReference type="NCBI Taxonomy" id="6945"/>
    <lineage>
        <taxon>Eukaryota</taxon>
        <taxon>Metazoa</taxon>
        <taxon>Ecdysozoa</taxon>
        <taxon>Arthropoda</taxon>
        <taxon>Chelicerata</taxon>
        <taxon>Arachnida</taxon>
        <taxon>Acari</taxon>
        <taxon>Parasitiformes</taxon>
        <taxon>Ixodida</taxon>
        <taxon>Ixodoidea</taxon>
        <taxon>Ixodidae</taxon>
        <taxon>Ixodinae</taxon>
        <taxon>Ixodes</taxon>
    </lineage>
</organism>
<evidence type="ECO:0000313" key="16">
    <source>
        <dbReference type="EnsemblMetazoa" id="ISCW014958-PA"/>
    </source>
</evidence>
<evidence type="ECO:0000256" key="7">
    <source>
        <dbReference type="ARBA" id="ARBA00022723"/>
    </source>
</evidence>
<dbReference type="Pfam" id="PF05826">
    <property type="entry name" value="Phospholip_A2_2"/>
    <property type="match status" value="1"/>
</dbReference>
<dbReference type="VEuPathDB" id="VectorBase:ISCP_012247"/>
<evidence type="ECO:0000256" key="11">
    <source>
        <dbReference type="ARBA" id="ARBA00023098"/>
    </source>
</evidence>
<dbReference type="InterPro" id="IPR016090">
    <property type="entry name" value="PLA2-like_dom"/>
</dbReference>
<evidence type="ECO:0000256" key="6">
    <source>
        <dbReference type="ARBA" id="ARBA00022525"/>
    </source>
</evidence>
<keyword evidence="12" id="KW-1015">Disulfide bond</keyword>
<dbReference type="GO" id="GO:0046872">
    <property type="term" value="F:metal ion binding"/>
    <property type="evidence" value="ECO:0007669"/>
    <property type="project" value="UniProtKB-KW"/>
</dbReference>
<protein>
    <recommendedName>
        <fullName evidence="5">Phospholipase A2</fullName>
        <ecNumber evidence="4">3.1.1.4</ecNumber>
    </recommendedName>
    <alternativeName>
        <fullName evidence="13">Phosphatidylcholine 2-acylhydrolase</fullName>
    </alternativeName>
</protein>
<dbReference type="STRING" id="6945.B7QGM5"/>